<keyword evidence="3" id="KW-0812">Transmembrane</keyword>
<feature type="compositionally biased region" description="Basic and acidic residues" evidence="2">
    <location>
        <begin position="513"/>
        <end position="523"/>
    </location>
</feature>
<evidence type="ECO:0000259" key="4">
    <source>
        <dbReference type="Pfam" id="PF13240"/>
    </source>
</evidence>
<dbReference type="SUPFAM" id="SSF48452">
    <property type="entry name" value="TPR-like"/>
    <property type="match status" value="1"/>
</dbReference>
<evidence type="ECO:0000256" key="1">
    <source>
        <dbReference type="PROSITE-ProRule" id="PRU00339"/>
    </source>
</evidence>
<feature type="region of interest" description="Disordered" evidence="2">
    <location>
        <begin position="513"/>
        <end position="552"/>
    </location>
</feature>
<dbReference type="InterPro" id="IPR019734">
    <property type="entry name" value="TPR_rpt"/>
</dbReference>
<dbReference type="Pfam" id="PF13240">
    <property type="entry name" value="Zn_Ribbon_1"/>
    <property type="match status" value="1"/>
</dbReference>
<keyword evidence="3" id="KW-0472">Membrane</keyword>
<name>A0A3E4LRM0_9FIRM</name>
<evidence type="ECO:0000313" key="5">
    <source>
        <dbReference type="EMBL" id="RGK40103.1"/>
    </source>
</evidence>
<dbReference type="AlphaFoldDB" id="A0A3E4LRM0"/>
<dbReference type="EMBL" id="QSQN01000016">
    <property type="protein sequence ID" value="RGK40103.1"/>
    <property type="molecule type" value="Genomic_DNA"/>
</dbReference>
<dbReference type="PROSITE" id="PS50005">
    <property type="entry name" value="TPR"/>
    <property type="match status" value="1"/>
</dbReference>
<dbReference type="SUPFAM" id="SSF69360">
    <property type="entry name" value="Cell wall binding repeat"/>
    <property type="match status" value="1"/>
</dbReference>
<protein>
    <submittedName>
        <fullName evidence="5">Zinc-ribbon domain-containing protein</fullName>
    </submittedName>
</protein>
<evidence type="ECO:0000313" key="6">
    <source>
        <dbReference type="Proteomes" id="UP000260793"/>
    </source>
</evidence>
<dbReference type="Proteomes" id="UP000260793">
    <property type="component" value="Unassembled WGS sequence"/>
</dbReference>
<dbReference type="Gene3D" id="4.10.1060.50">
    <property type="match status" value="1"/>
</dbReference>
<dbReference type="InterPro" id="IPR032774">
    <property type="entry name" value="WG_beta_rep"/>
</dbReference>
<keyword evidence="1" id="KW-0802">TPR repeat</keyword>
<feature type="repeat" description="TPR" evidence="1">
    <location>
        <begin position="116"/>
        <end position="149"/>
    </location>
</feature>
<dbReference type="Pfam" id="PF14903">
    <property type="entry name" value="WG_beta_rep"/>
    <property type="match status" value="2"/>
</dbReference>
<proteinExistence type="predicted"/>
<dbReference type="InterPro" id="IPR026870">
    <property type="entry name" value="Zinc_ribbon_dom"/>
</dbReference>
<dbReference type="InterPro" id="IPR011990">
    <property type="entry name" value="TPR-like_helical_dom_sf"/>
</dbReference>
<feature type="transmembrane region" description="Helical" evidence="3">
    <location>
        <begin position="85"/>
        <end position="107"/>
    </location>
</feature>
<organism evidence="5 6">
    <name type="scientific">[Ruminococcus] lactaris</name>
    <dbReference type="NCBI Taxonomy" id="46228"/>
    <lineage>
        <taxon>Bacteria</taxon>
        <taxon>Bacillati</taxon>
        <taxon>Bacillota</taxon>
        <taxon>Clostridia</taxon>
        <taxon>Lachnospirales</taxon>
        <taxon>Lachnospiraceae</taxon>
        <taxon>Mediterraneibacter</taxon>
    </lineage>
</organism>
<feature type="compositionally biased region" description="Basic and acidic residues" evidence="2">
    <location>
        <begin position="531"/>
        <end position="552"/>
    </location>
</feature>
<gene>
    <name evidence="5" type="ORF">DXD17_07340</name>
</gene>
<evidence type="ECO:0000256" key="2">
    <source>
        <dbReference type="SAM" id="MobiDB-lite"/>
    </source>
</evidence>
<accession>A0A3E4LRM0</accession>
<keyword evidence="3" id="KW-1133">Transmembrane helix</keyword>
<reference evidence="5 6" key="1">
    <citation type="submission" date="2018-08" db="EMBL/GenBank/DDBJ databases">
        <title>A genome reference for cultivated species of the human gut microbiota.</title>
        <authorList>
            <person name="Zou Y."/>
            <person name="Xue W."/>
            <person name="Luo G."/>
        </authorList>
    </citation>
    <scope>NUCLEOTIDE SEQUENCE [LARGE SCALE GENOMIC DNA]</scope>
    <source>
        <strain evidence="5 6">TF11-7</strain>
    </source>
</reference>
<feature type="domain" description="Zinc-ribbon" evidence="4">
    <location>
        <begin position="32"/>
        <end position="54"/>
    </location>
</feature>
<sequence length="697" mass="80308">MIELSENFHDENYGSFFVLLEGKKNKEKKKMYCRKCGARMSEQDRFCPECGTEVLKGTAQQDELNGFPGNEQPQENPQMNKKTVIWIWILAAWILLIAIGISAFFIVKGQHVKKQYQSSLETGDQYLENLDYEKAEDAYLQAIKISPKEKEPYEKLIQYYVDHNEIDKAKKIVKKAKKNLPKSESKKIEEKQKEWGNLEEYTWVVEPTIEADEIYYLQGGDFFEYSANEMRRQMDSKYAVIKKGDSYGLIGMDGKLLEGMAYKSVKTENKYYSVILKEEKYDIEKGDMEQLYYLNDSDEMIPGSSLIGDPEFAEKGMYYYTSNEIRNSIEDEIELYDREWRKNYISMPEVAIPVKETEETMADEITEGKTEDRYEFIDSSDSGYGIWDEDKMTTKFIYDECGSESSGLLAVEKDGKWGYVNDQGKVMIPIKYDASWKHYNETNGDKEKEFCYAATEGYVPLVKDGKWEMRNSKGDLVISSGAFEEILPVYDGKCWVKKDGKWGILKLENAKIDKDSEKEDSSDTQKVSNKNADKPGNTKKENGSSQDDKKTISSETYQKVYGPLLDQAGNEYGQSMDYFLYDIDKDGVKELLLLNGTCEADYVYKIYTIGNGSARYIDEVNGSCVMFYEDENGGTEKYIISVQARMGCERVSKIWLKDGKVSTEEISYKEEVGIDEDYYSNPYPLDYADVTDKSLLK</sequence>
<comment type="caution">
    <text evidence="5">The sequence shown here is derived from an EMBL/GenBank/DDBJ whole genome shotgun (WGS) entry which is preliminary data.</text>
</comment>
<evidence type="ECO:0000256" key="3">
    <source>
        <dbReference type="SAM" id="Phobius"/>
    </source>
</evidence>
<dbReference type="Gene3D" id="1.25.40.10">
    <property type="entry name" value="Tetratricopeptide repeat domain"/>
    <property type="match status" value="1"/>
</dbReference>
<dbReference type="InterPro" id="IPR038587">
    <property type="entry name" value="Ribosomal_eL40_sf"/>
</dbReference>